<evidence type="ECO:0000313" key="9">
    <source>
        <dbReference type="EMBL" id="GHE68799.1"/>
    </source>
</evidence>
<sequence length="64" mass="7016">MRINVDRERCVGAGQCVLAAADIFDQSHEDGLVELLLAEPPESLRSEAKEAELICPARAIELRP</sequence>
<dbReference type="RefSeq" id="WP_189788402.1">
    <property type="nucleotide sequence ID" value="NZ_BNAT01000071.1"/>
</dbReference>
<keyword evidence="3 8" id="KW-0479">Metal-binding</keyword>
<dbReference type="EMBL" id="BNAT01000071">
    <property type="protein sequence ID" value="GHE68799.1"/>
    <property type="molecule type" value="Genomic_DNA"/>
</dbReference>
<dbReference type="Gene3D" id="3.30.70.20">
    <property type="match status" value="1"/>
</dbReference>
<organism evidence="9 10">
    <name type="scientific">Streptomyces capitiformicae</name>
    <dbReference type="NCBI Taxonomy" id="2014920"/>
    <lineage>
        <taxon>Bacteria</taxon>
        <taxon>Bacillati</taxon>
        <taxon>Actinomycetota</taxon>
        <taxon>Actinomycetes</taxon>
        <taxon>Kitasatosporales</taxon>
        <taxon>Streptomycetaceae</taxon>
        <taxon>Streptomyces</taxon>
    </lineage>
</organism>
<keyword evidence="6 8" id="KW-0411">Iron-sulfur</keyword>
<dbReference type="Proteomes" id="UP000603227">
    <property type="component" value="Unassembled WGS sequence"/>
</dbReference>
<evidence type="ECO:0000256" key="6">
    <source>
        <dbReference type="ARBA" id="ARBA00023014"/>
    </source>
</evidence>
<dbReference type="PRINTS" id="PR00352">
    <property type="entry name" value="3FE4SFRDOXIN"/>
</dbReference>
<evidence type="ECO:0000313" key="10">
    <source>
        <dbReference type="Proteomes" id="UP000603227"/>
    </source>
</evidence>
<accession>A0A919DQA2</accession>
<gene>
    <name evidence="9" type="ORF">GCM10017771_92560</name>
</gene>
<evidence type="ECO:0000256" key="3">
    <source>
        <dbReference type="ARBA" id="ARBA00022723"/>
    </source>
</evidence>
<evidence type="ECO:0000256" key="4">
    <source>
        <dbReference type="ARBA" id="ARBA00022982"/>
    </source>
</evidence>
<comment type="cofactor">
    <cofactor evidence="1">
        <name>[3Fe-4S] cluster</name>
        <dbReference type="ChEBI" id="CHEBI:21137"/>
    </cofactor>
</comment>
<name>A0A919DQA2_9ACTN</name>
<reference evidence="9" key="1">
    <citation type="journal article" date="2014" name="Int. J. Syst. Evol. Microbiol.">
        <title>Complete genome sequence of Corynebacterium casei LMG S-19264T (=DSM 44701T), isolated from a smear-ripened cheese.</title>
        <authorList>
            <consortium name="US DOE Joint Genome Institute (JGI-PGF)"/>
            <person name="Walter F."/>
            <person name="Albersmeier A."/>
            <person name="Kalinowski J."/>
            <person name="Ruckert C."/>
        </authorList>
    </citation>
    <scope>NUCLEOTIDE SEQUENCE</scope>
    <source>
        <strain evidence="9">CGMCC 4.7403</strain>
    </source>
</reference>
<dbReference type="GO" id="GO:0009055">
    <property type="term" value="F:electron transfer activity"/>
    <property type="evidence" value="ECO:0007669"/>
    <property type="project" value="UniProtKB-UniRule"/>
</dbReference>
<dbReference type="PANTHER" id="PTHR36923">
    <property type="entry name" value="FERREDOXIN"/>
    <property type="match status" value="1"/>
</dbReference>
<evidence type="ECO:0000256" key="7">
    <source>
        <dbReference type="ARBA" id="ARBA00023291"/>
    </source>
</evidence>
<keyword evidence="5 8" id="KW-0408">Iron</keyword>
<keyword evidence="4 8" id="KW-0249">Electron transport</keyword>
<dbReference type="InterPro" id="IPR051269">
    <property type="entry name" value="Fe-S_cluster_ET"/>
</dbReference>
<reference evidence="9" key="2">
    <citation type="submission" date="2020-09" db="EMBL/GenBank/DDBJ databases">
        <authorList>
            <person name="Sun Q."/>
            <person name="Zhou Y."/>
        </authorList>
    </citation>
    <scope>NUCLEOTIDE SEQUENCE</scope>
    <source>
        <strain evidence="9">CGMCC 4.7403</strain>
    </source>
</reference>
<protein>
    <recommendedName>
        <fullName evidence="8">Ferredoxin</fullName>
    </recommendedName>
</protein>
<keyword evidence="7" id="KW-0003">3Fe-4S</keyword>
<proteinExistence type="predicted"/>
<dbReference type="AlphaFoldDB" id="A0A919DQA2"/>
<dbReference type="SUPFAM" id="SSF54862">
    <property type="entry name" value="4Fe-4S ferredoxins"/>
    <property type="match status" value="1"/>
</dbReference>
<comment type="caution">
    <text evidence="9">The sequence shown here is derived from an EMBL/GenBank/DDBJ whole genome shotgun (WGS) entry which is preliminary data.</text>
</comment>
<keyword evidence="10" id="KW-1185">Reference proteome</keyword>
<evidence type="ECO:0000256" key="1">
    <source>
        <dbReference type="ARBA" id="ARBA00001927"/>
    </source>
</evidence>
<keyword evidence="2 8" id="KW-0813">Transport</keyword>
<evidence type="ECO:0000256" key="2">
    <source>
        <dbReference type="ARBA" id="ARBA00022448"/>
    </source>
</evidence>
<evidence type="ECO:0000256" key="5">
    <source>
        <dbReference type="ARBA" id="ARBA00023004"/>
    </source>
</evidence>
<dbReference type="PANTHER" id="PTHR36923:SF3">
    <property type="entry name" value="FERREDOXIN"/>
    <property type="match status" value="1"/>
</dbReference>
<dbReference type="Pfam" id="PF13370">
    <property type="entry name" value="Fer4_13"/>
    <property type="match status" value="1"/>
</dbReference>
<evidence type="ECO:0000256" key="8">
    <source>
        <dbReference type="RuleBase" id="RU368020"/>
    </source>
</evidence>
<dbReference type="GO" id="GO:0051538">
    <property type="term" value="F:3 iron, 4 sulfur cluster binding"/>
    <property type="evidence" value="ECO:0007669"/>
    <property type="project" value="UniProtKB-KW"/>
</dbReference>
<dbReference type="GO" id="GO:0005506">
    <property type="term" value="F:iron ion binding"/>
    <property type="evidence" value="ECO:0007669"/>
    <property type="project" value="UniProtKB-UniRule"/>
</dbReference>
<comment type="function">
    <text evidence="8">Ferredoxins are iron-sulfur proteins that transfer electrons in a wide variety of metabolic reactions.</text>
</comment>
<dbReference type="InterPro" id="IPR001080">
    <property type="entry name" value="3Fe4S_ferredoxin"/>
</dbReference>